<dbReference type="PANTHER" id="PTHR11410:SF0">
    <property type="entry name" value="ATP SYNTHASE SUBUNIT A"/>
    <property type="match status" value="1"/>
</dbReference>
<name>A0A0A0QYN3_9EUPU</name>
<feature type="transmembrane region" description="Helical" evidence="12">
    <location>
        <begin position="194"/>
        <end position="213"/>
    </location>
</feature>
<dbReference type="SUPFAM" id="SSF81336">
    <property type="entry name" value="F1F0 ATP synthase subunit A"/>
    <property type="match status" value="1"/>
</dbReference>
<reference evidence="13" key="1">
    <citation type="submission" date="2014-08" db="EMBL/GenBank/DDBJ databases">
        <title>The complete mitochondrial genome of the land snail Cerion incanum (styllomatophora: mollusca) and phylogenetic recontructions within eupulmonata.</title>
        <authorList>
            <person name="Gonzalez V.L."/>
            <person name="Kayal E."/>
            <person name="Shrestha Y."/>
            <person name="Halloran M."/>
            <person name="Harasewych M.G."/>
        </authorList>
    </citation>
    <scope>NUCLEOTIDE SEQUENCE</scope>
</reference>
<keyword evidence="7 12" id="KW-1133">Transmembrane helix</keyword>
<dbReference type="NCBIfam" id="TIGR01131">
    <property type="entry name" value="ATP_synt_6_or_A"/>
    <property type="match status" value="1"/>
</dbReference>
<keyword evidence="6" id="KW-0375">Hydrogen ion transport</keyword>
<evidence type="ECO:0000256" key="10">
    <source>
        <dbReference type="ARBA" id="ARBA00023310"/>
    </source>
</evidence>
<dbReference type="Pfam" id="PF00119">
    <property type="entry name" value="ATP-synt_A"/>
    <property type="match status" value="1"/>
</dbReference>
<keyword evidence="13" id="KW-0496">Mitochondrion</keyword>
<evidence type="ECO:0000256" key="8">
    <source>
        <dbReference type="ARBA" id="ARBA00023065"/>
    </source>
</evidence>
<keyword evidence="8" id="KW-0406">Ion transport</keyword>
<dbReference type="InterPro" id="IPR035908">
    <property type="entry name" value="F0_ATP_A_sf"/>
</dbReference>
<dbReference type="GO" id="GO:0045259">
    <property type="term" value="C:proton-transporting ATP synthase complex"/>
    <property type="evidence" value="ECO:0007669"/>
    <property type="project" value="UniProtKB-KW"/>
</dbReference>
<keyword evidence="4" id="KW-0138">CF(0)</keyword>
<evidence type="ECO:0000256" key="11">
    <source>
        <dbReference type="RuleBase" id="RU004450"/>
    </source>
</evidence>
<dbReference type="CTD" id="4508"/>
<dbReference type="InterPro" id="IPR000568">
    <property type="entry name" value="ATP_synth_F0_asu"/>
</dbReference>
<accession>A0A0A0QYN3</accession>
<dbReference type="GO" id="GO:0046933">
    <property type="term" value="F:proton-transporting ATP synthase activity, rotational mechanism"/>
    <property type="evidence" value="ECO:0007669"/>
    <property type="project" value="TreeGrafter"/>
</dbReference>
<feature type="transmembrane region" description="Helical" evidence="12">
    <location>
        <begin position="163"/>
        <end position="187"/>
    </location>
</feature>
<dbReference type="EMBL" id="KM365085">
    <property type="protein sequence ID" value="AIU94467.1"/>
    <property type="molecule type" value="Genomic_DNA"/>
</dbReference>
<keyword evidence="3" id="KW-0813">Transport</keyword>
<dbReference type="InterPro" id="IPR023011">
    <property type="entry name" value="ATP_synth_F0_asu_AS"/>
</dbReference>
<dbReference type="Gene3D" id="1.20.120.220">
    <property type="entry name" value="ATP synthase, F0 complex, subunit A"/>
    <property type="match status" value="1"/>
</dbReference>
<evidence type="ECO:0000256" key="12">
    <source>
        <dbReference type="SAM" id="Phobius"/>
    </source>
</evidence>
<feature type="transmembrane region" description="Helical" evidence="12">
    <location>
        <begin position="124"/>
        <end position="143"/>
    </location>
</feature>
<keyword evidence="10" id="KW-0066">ATP synthesis</keyword>
<protein>
    <recommendedName>
        <fullName evidence="11">ATP synthase subunit a</fullName>
    </recommendedName>
</protein>
<evidence type="ECO:0000256" key="7">
    <source>
        <dbReference type="ARBA" id="ARBA00022989"/>
    </source>
</evidence>
<sequence length="216" mass="23731">MLSDLFSSLDGGSKFAYTLPVLVMLTLMFSSSWVSSSNQTMMVSSSKMWNSLTIKAYWWAQPSLIVIFIVIMATNILGLTPWVYGFTSNLVVVSSISLFMWALLLFSGVLYAPTQALAHLAPSGAPLGMMPLLILIETVSILIRPLTLTVRLVANISAGHIVLGLIAIPLSAFGPYMVMISLCLAMLMYELFEFFVSVIQSYILTLLLSLYMAEHP</sequence>
<dbReference type="GeneID" id="22163192"/>
<evidence type="ECO:0000256" key="3">
    <source>
        <dbReference type="ARBA" id="ARBA00022448"/>
    </source>
</evidence>
<evidence type="ECO:0000256" key="2">
    <source>
        <dbReference type="ARBA" id="ARBA00006810"/>
    </source>
</evidence>
<dbReference type="PROSITE" id="PS00449">
    <property type="entry name" value="ATPASE_A"/>
    <property type="match status" value="1"/>
</dbReference>
<evidence type="ECO:0000256" key="1">
    <source>
        <dbReference type="ARBA" id="ARBA00004141"/>
    </source>
</evidence>
<evidence type="ECO:0000256" key="4">
    <source>
        <dbReference type="ARBA" id="ARBA00022547"/>
    </source>
</evidence>
<organism evidence="13">
    <name type="scientific">Cerion incanum</name>
    <dbReference type="NCBI Taxonomy" id="145432"/>
    <lineage>
        <taxon>Eukaryota</taxon>
        <taxon>Metazoa</taxon>
        <taxon>Spiralia</taxon>
        <taxon>Lophotrochozoa</taxon>
        <taxon>Mollusca</taxon>
        <taxon>Gastropoda</taxon>
        <taxon>Heterobranchia</taxon>
        <taxon>Euthyneura</taxon>
        <taxon>Panpulmonata</taxon>
        <taxon>Eupulmonata</taxon>
        <taxon>Stylommatophora</taxon>
        <taxon>Helicina</taxon>
        <taxon>Urocoptoidea</taxon>
        <taxon>Cerionidae</taxon>
        <taxon>Cerion</taxon>
    </lineage>
</organism>
<dbReference type="InterPro" id="IPR045083">
    <property type="entry name" value="ATP_synth_F0_asu_bact/mt"/>
</dbReference>
<feature type="transmembrane region" description="Helical" evidence="12">
    <location>
        <begin position="90"/>
        <end position="112"/>
    </location>
</feature>
<gene>
    <name evidence="13" type="primary">ATP6</name>
</gene>
<dbReference type="GO" id="GO:0005743">
    <property type="term" value="C:mitochondrial inner membrane"/>
    <property type="evidence" value="ECO:0007669"/>
    <property type="project" value="UniProtKB-SubCell"/>
</dbReference>
<dbReference type="RefSeq" id="YP_009108307.1">
    <property type="nucleotide sequence ID" value="NC_025645.1"/>
</dbReference>
<evidence type="ECO:0000256" key="5">
    <source>
        <dbReference type="ARBA" id="ARBA00022692"/>
    </source>
</evidence>
<keyword evidence="9 12" id="KW-0472">Membrane</keyword>
<evidence type="ECO:0000256" key="6">
    <source>
        <dbReference type="ARBA" id="ARBA00022781"/>
    </source>
</evidence>
<comment type="similarity">
    <text evidence="2">Belongs to the ATPase A chain family.</text>
</comment>
<evidence type="ECO:0000256" key="9">
    <source>
        <dbReference type="ARBA" id="ARBA00023136"/>
    </source>
</evidence>
<geneLocation type="mitochondrion" evidence="13"/>
<dbReference type="PANTHER" id="PTHR11410">
    <property type="entry name" value="ATP SYNTHASE SUBUNIT A"/>
    <property type="match status" value="1"/>
</dbReference>
<dbReference type="PRINTS" id="PR00123">
    <property type="entry name" value="ATPASEA"/>
</dbReference>
<feature type="transmembrane region" description="Helical" evidence="12">
    <location>
        <begin position="15"/>
        <end position="35"/>
    </location>
</feature>
<evidence type="ECO:0000313" key="13">
    <source>
        <dbReference type="EMBL" id="AIU94467.1"/>
    </source>
</evidence>
<keyword evidence="5 12" id="KW-0812">Transmembrane</keyword>
<comment type="subcellular location">
    <subcellularLocation>
        <location evidence="1">Membrane</location>
        <topology evidence="1">Multi-pass membrane protein</topology>
    </subcellularLocation>
    <subcellularLocation>
        <location evidence="11">Mitochondrion inner membrane</location>
        <topology evidence="11">Multi-pass membrane protein</topology>
    </subcellularLocation>
</comment>
<feature type="transmembrane region" description="Helical" evidence="12">
    <location>
        <begin position="56"/>
        <end position="84"/>
    </location>
</feature>
<dbReference type="AlphaFoldDB" id="A0A0A0QYN3"/>
<dbReference type="CDD" id="cd00310">
    <property type="entry name" value="ATP-synt_Fo_a_6"/>
    <property type="match status" value="1"/>
</dbReference>
<proteinExistence type="inferred from homology"/>